<name>A0A699JJQ7_TANCI</name>
<sequence length="78" mass="9120">VTDMEPIVGEVMFEVAMMKVEVAPLELAREMKRLNRTPRIRDVKKESLRLLDEYGYPRQGCSISVEPLWVTRLQLDRS</sequence>
<reference evidence="1" key="1">
    <citation type="journal article" date="2019" name="Sci. Rep.">
        <title>Draft genome of Tanacetum cinerariifolium, the natural source of mosquito coil.</title>
        <authorList>
            <person name="Yamashiro T."/>
            <person name="Shiraishi A."/>
            <person name="Satake H."/>
            <person name="Nakayama K."/>
        </authorList>
    </citation>
    <scope>NUCLEOTIDE SEQUENCE</scope>
</reference>
<proteinExistence type="predicted"/>
<comment type="caution">
    <text evidence="1">The sequence shown here is derived from an EMBL/GenBank/DDBJ whole genome shotgun (WGS) entry which is preliminary data.</text>
</comment>
<gene>
    <name evidence="1" type="ORF">Tci_614161</name>
</gene>
<feature type="non-terminal residue" evidence="1">
    <location>
        <position position="1"/>
    </location>
</feature>
<organism evidence="1">
    <name type="scientific">Tanacetum cinerariifolium</name>
    <name type="common">Dalmatian daisy</name>
    <name type="synonym">Chrysanthemum cinerariifolium</name>
    <dbReference type="NCBI Taxonomy" id="118510"/>
    <lineage>
        <taxon>Eukaryota</taxon>
        <taxon>Viridiplantae</taxon>
        <taxon>Streptophyta</taxon>
        <taxon>Embryophyta</taxon>
        <taxon>Tracheophyta</taxon>
        <taxon>Spermatophyta</taxon>
        <taxon>Magnoliopsida</taxon>
        <taxon>eudicotyledons</taxon>
        <taxon>Gunneridae</taxon>
        <taxon>Pentapetalae</taxon>
        <taxon>asterids</taxon>
        <taxon>campanulids</taxon>
        <taxon>Asterales</taxon>
        <taxon>Asteraceae</taxon>
        <taxon>Asteroideae</taxon>
        <taxon>Anthemideae</taxon>
        <taxon>Anthemidinae</taxon>
        <taxon>Tanacetum</taxon>
    </lineage>
</organism>
<dbReference type="AlphaFoldDB" id="A0A699JJQ7"/>
<accession>A0A699JJQ7</accession>
<evidence type="ECO:0000313" key="1">
    <source>
        <dbReference type="EMBL" id="GFA42189.1"/>
    </source>
</evidence>
<protein>
    <submittedName>
        <fullName evidence="1">Uncharacterized protein</fullName>
    </submittedName>
</protein>
<dbReference type="EMBL" id="BKCJ010421161">
    <property type="protein sequence ID" value="GFA42189.1"/>
    <property type="molecule type" value="Genomic_DNA"/>
</dbReference>